<dbReference type="RefSeq" id="WP_256306580.1">
    <property type="nucleotide sequence ID" value="NZ_JANHAW010000001.1"/>
</dbReference>
<dbReference type="PRINTS" id="PR01438">
    <property type="entry name" value="UNVRSLSTRESS"/>
</dbReference>
<reference evidence="3 4" key="1">
    <citation type="journal article" date="2019" name="Int. J. Syst. Evol. Microbiol.">
        <title>The Global Catalogue of Microorganisms (GCM) 10K type strain sequencing project: providing services to taxonomists for standard genome sequencing and annotation.</title>
        <authorList>
            <consortium name="The Broad Institute Genomics Platform"/>
            <consortium name="The Broad Institute Genome Sequencing Center for Infectious Disease"/>
            <person name="Wu L."/>
            <person name="Ma J."/>
        </authorList>
    </citation>
    <scope>NUCLEOTIDE SEQUENCE [LARGE SCALE GENOMIC DNA]</scope>
    <source>
        <strain evidence="3 4">CGMCC 1.10387</strain>
    </source>
</reference>
<dbReference type="PANTHER" id="PTHR46268">
    <property type="entry name" value="STRESS RESPONSE PROTEIN NHAX"/>
    <property type="match status" value="1"/>
</dbReference>
<proteinExistence type="inferred from homology"/>
<dbReference type="Proteomes" id="UP001597092">
    <property type="component" value="Unassembled WGS sequence"/>
</dbReference>
<dbReference type="EMBL" id="JBHUDP010000002">
    <property type="protein sequence ID" value="MFD1685413.1"/>
    <property type="molecule type" value="Genomic_DNA"/>
</dbReference>
<dbReference type="Pfam" id="PF00582">
    <property type="entry name" value="Usp"/>
    <property type="match status" value="1"/>
</dbReference>
<dbReference type="AlphaFoldDB" id="A0ABD6DT15"/>
<keyword evidence="4" id="KW-1185">Reference proteome</keyword>
<dbReference type="Gene3D" id="3.40.50.12370">
    <property type="match status" value="1"/>
</dbReference>
<comment type="caution">
    <text evidence="3">The sequence shown here is derived from an EMBL/GenBank/DDBJ whole genome shotgun (WGS) entry which is preliminary data.</text>
</comment>
<dbReference type="PANTHER" id="PTHR46268:SF6">
    <property type="entry name" value="UNIVERSAL STRESS PROTEIN UP12"/>
    <property type="match status" value="1"/>
</dbReference>
<gene>
    <name evidence="3" type="ORF">ACFSAS_07275</name>
</gene>
<evidence type="ECO:0000259" key="2">
    <source>
        <dbReference type="Pfam" id="PF00582"/>
    </source>
</evidence>
<evidence type="ECO:0000313" key="4">
    <source>
        <dbReference type="Proteomes" id="UP001597092"/>
    </source>
</evidence>
<name>A0ABD6DT15_9EURY</name>
<evidence type="ECO:0000256" key="1">
    <source>
        <dbReference type="ARBA" id="ARBA00008791"/>
    </source>
</evidence>
<dbReference type="CDD" id="cd00293">
    <property type="entry name" value="USP-like"/>
    <property type="match status" value="1"/>
</dbReference>
<comment type="similarity">
    <text evidence="1">Belongs to the universal stress protein A family.</text>
</comment>
<evidence type="ECO:0000313" key="3">
    <source>
        <dbReference type="EMBL" id="MFD1685413.1"/>
    </source>
</evidence>
<organism evidence="3 4">
    <name type="scientific">Halobellus litoreus</name>
    <dbReference type="NCBI Taxonomy" id="755310"/>
    <lineage>
        <taxon>Archaea</taxon>
        <taxon>Methanobacteriati</taxon>
        <taxon>Methanobacteriota</taxon>
        <taxon>Stenosarchaea group</taxon>
        <taxon>Halobacteria</taxon>
        <taxon>Halobacteriales</taxon>
        <taxon>Haloferacaceae</taxon>
        <taxon>Halobellus</taxon>
    </lineage>
</organism>
<dbReference type="SUPFAM" id="SSF52402">
    <property type="entry name" value="Adenine nucleotide alpha hydrolases-like"/>
    <property type="match status" value="2"/>
</dbReference>
<dbReference type="InterPro" id="IPR006016">
    <property type="entry name" value="UspA"/>
</dbReference>
<protein>
    <submittedName>
        <fullName evidence="3">Universal stress protein</fullName>
    </submittedName>
</protein>
<dbReference type="InterPro" id="IPR006015">
    <property type="entry name" value="Universal_stress_UspA"/>
</dbReference>
<sequence>MTGGVPTVLVPVDVSNHERPDPDLLDLLRPATVVLVGWYPVPDQVTPEQMRDEHEAAAVERIEEVASTFPEDSDIETLVVFTPDRSETVDRVAEEYDASVIVVPRDVRVVERVFVPVRGDVNLDRILSVVATLLAESEASVTLFHAAPAGDEDPSVGRTLLEGAVDRLTDAGVDPDRIATTTVESESPVDDIVDAAADHDVLVIGETEPSLIEHILGDVPTRVLERTECPVLVVRDTDG</sequence>
<feature type="domain" description="UspA" evidence="2">
    <location>
        <begin position="111"/>
        <end position="235"/>
    </location>
</feature>
<accession>A0ABD6DT15</accession>